<dbReference type="InParanoid" id="A0A5E4FQT7"/>
<feature type="region of interest" description="Disordered" evidence="1">
    <location>
        <begin position="99"/>
        <end position="130"/>
    </location>
</feature>
<organism evidence="2 3">
    <name type="scientific">Prunus dulcis</name>
    <name type="common">Almond</name>
    <name type="synonym">Amygdalus dulcis</name>
    <dbReference type="NCBI Taxonomy" id="3755"/>
    <lineage>
        <taxon>Eukaryota</taxon>
        <taxon>Viridiplantae</taxon>
        <taxon>Streptophyta</taxon>
        <taxon>Embryophyta</taxon>
        <taxon>Tracheophyta</taxon>
        <taxon>Spermatophyta</taxon>
        <taxon>Magnoliopsida</taxon>
        <taxon>eudicotyledons</taxon>
        <taxon>Gunneridae</taxon>
        <taxon>Pentapetalae</taxon>
        <taxon>rosids</taxon>
        <taxon>fabids</taxon>
        <taxon>Rosales</taxon>
        <taxon>Rosaceae</taxon>
        <taxon>Amygdaloideae</taxon>
        <taxon>Amygdaleae</taxon>
        <taxon>Prunus</taxon>
    </lineage>
</organism>
<proteinExistence type="predicted"/>
<reference evidence="3" key="1">
    <citation type="journal article" date="2020" name="Plant J.">
        <title>Transposons played a major role in the diversification between the closely related almond and peach genomes: results from the almond genome sequence.</title>
        <authorList>
            <person name="Alioto T."/>
            <person name="Alexiou K.G."/>
            <person name="Bardil A."/>
            <person name="Barteri F."/>
            <person name="Castanera R."/>
            <person name="Cruz F."/>
            <person name="Dhingra A."/>
            <person name="Duval H."/>
            <person name="Fernandez I Marti A."/>
            <person name="Frias L."/>
            <person name="Galan B."/>
            <person name="Garcia J.L."/>
            <person name="Howad W."/>
            <person name="Gomez-Garrido J."/>
            <person name="Gut M."/>
            <person name="Julca I."/>
            <person name="Morata J."/>
            <person name="Puigdomenech P."/>
            <person name="Ribeca P."/>
            <person name="Rubio Cabetas M.J."/>
            <person name="Vlasova A."/>
            <person name="Wirthensohn M."/>
            <person name="Garcia-Mas J."/>
            <person name="Gabaldon T."/>
            <person name="Casacuberta J.M."/>
            <person name="Arus P."/>
        </authorList>
    </citation>
    <scope>NUCLEOTIDE SEQUENCE [LARGE SCALE GENOMIC DNA]</scope>
    <source>
        <strain evidence="3">cv. Texas</strain>
    </source>
</reference>
<protein>
    <submittedName>
        <fullName evidence="2">PREDICTED: LOC109950577</fullName>
    </submittedName>
</protein>
<dbReference type="EMBL" id="CABIKO010000174">
    <property type="protein sequence ID" value="VVA29834.1"/>
    <property type="molecule type" value="Genomic_DNA"/>
</dbReference>
<dbReference type="AlphaFoldDB" id="A0A5E4FQT7"/>
<name>A0A5E4FQT7_PRUDU</name>
<evidence type="ECO:0000313" key="3">
    <source>
        <dbReference type="Proteomes" id="UP000327085"/>
    </source>
</evidence>
<sequence>MARVFWKMDSSLTFNYSKEEDLSKTVIQFKFKLLVLNHEKTKELLNFKIHKHRSKDVVLLGLLNRHTNLAPLDSDLINELPIKIIILHKVHPKSEEVFQQWEGQKGQREPGQGPKGHCEKAGGRDVGKRTRDDNDKLVEVLLVIAFFIEVKIDVGELAQTKATDFSDYVQKKVLSTTNAFREMYLAIARTDKEELKQAKRKMGISNEALAEAERTKAKEVATTRTHAVEEYKASRGVSRPYAGGDSQEAVRLGEAHSELFHLLLRLRRVSVAMVVVGSRWLALRLGELRGEDAEA</sequence>
<dbReference type="Gramene" id="VVA29834">
    <property type="protein sequence ID" value="VVA29834"/>
    <property type="gene ID" value="Prudul26B031838"/>
</dbReference>
<gene>
    <name evidence="2" type="ORF">ALMOND_2B031838</name>
</gene>
<evidence type="ECO:0000256" key="1">
    <source>
        <dbReference type="SAM" id="MobiDB-lite"/>
    </source>
</evidence>
<dbReference type="Proteomes" id="UP000327085">
    <property type="component" value="Chromosome 3"/>
</dbReference>
<feature type="compositionally biased region" description="Basic and acidic residues" evidence="1">
    <location>
        <begin position="116"/>
        <end position="130"/>
    </location>
</feature>
<evidence type="ECO:0000313" key="2">
    <source>
        <dbReference type="EMBL" id="VVA29834.1"/>
    </source>
</evidence>
<accession>A0A5E4FQT7</accession>